<reference evidence="3" key="1">
    <citation type="submission" date="2024-03" db="EMBL/GenBank/DDBJ databases">
        <title>WGS assembly of Saponaria officinalis var. Norfolk2.</title>
        <authorList>
            <person name="Jenkins J."/>
            <person name="Shu S."/>
            <person name="Grimwood J."/>
            <person name="Barry K."/>
            <person name="Goodstein D."/>
            <person name="Schmutz J."/>
            <person name="Leebens-Mack J."/>
            <person name="Osbourn A."/>
        </authorList>
    </citation>
    <scope>NUCLEOTIDE SEQUENCE [LARGE SCALE GENOMIC DNA]</scope>
    <source>
        <strain evidence="3">JIC</strain>
    </source>
</reference>
<feature type="domain" description="Endonuclease/exonuclease/phosphatase" evidence="2">
    <location>
        <begin position="39"/>
        <end position="242"/>
    </location>
</feature>
<dbReference type="Gene3D" id="3.60.10.10">
    <property type="entry name" value="Endonuclease/exonuclease/phosphatase"/>
    <property type="match status" value="1"/>
</dbReference>
<evidence type="ECO:0000259" key="2">
    <source>
        <dbReference type="Pfam" id="PF03372"/>
    </source>
</evidence>
<dbReference type="EMBL" id="JBDFQZ010000004">
    <property type="protein sequence ID" value="KAK9735525.1"/>
    <property type="molecule type" value="Genomic_DNA"/>
</dbReference>
<organism evidence="3 4">
    <name type="scientific">Saponaria officinalis</name>
    <name type="common">Common soapwort</name>
    <name type="synonym">Lychnis saponaria</name>
    <dbReference type="NCBI Taxonomy" id="3572"/>
    <lineage>
        <taxon>Eukaryota</taxon>
        <taxon>Viridiplantae</taxon>
        <taxon>Streptophyta</taxon>
        <taxon>Embryophyta</taxon>
        <taxon>Tracheophyta</taxon>
        <taxon>Spermatophyta</taxon>
        <taxon>Magnoliopsida</taxon>
        <taxon>eudicotyledons</taxon>
        <taxon>Gunneridae</taxon>
        <taxon>Pentapetalae</taxon>
        <taxon>Caryophyllales</taxon>
        <taxon>Caryophyllaceae</taxon>
        <taxon>Caryophylleae</taxon>
        <taxon>Saponaria</taxon>
    </lineage>
</organism>
<dbReference type="AlphaFoldDB" id="A0AAW1LLV6"/>
<feature type="domain" description="Reverse transcriptase" evidence="1">
    <location>
        <begin position="532"/>
        <end position="666"/>
    </location>
</feature>
<dbReference type="SUPFAM" id="SSF56219">
    <property type="entry name" value="DNase I-like"/>
    <property type="match status" value="1"/>
</dbReference>
<evidence type="ECO:0000313" key="3">
    <source>
        <dbReference type="EMBL" id="KAK9735525.1"/>
    </source>
</evidence>
<dbReference type="InterPro" id="IPR043502">
    <property type="entry name" value="DNA/RNA_pol_sf"/>
</dbReference>
<dbReference type="InterPro" id="IPR000477">
    <property type="entry name" value="RT_dom"/>
</dbReference>
<dbReference type="PANTHER" id="PTHR35218">
    <property type="entry name" value="RNASE H DOMAIN-CONTAINING PROTEIN"/>
    <property type="match status" value="1"/>
</dbReference>
<comment type="caution">
    <text evidence="3">The sequence shown here is derived from an EMBL/GenBank/DDBJ whole genome shotgun (WGS) entry which is preliminary data.</text>
</comment>
<dbReference type="Proteomes" id="UP001443914">
    <property type="component" value="Unassembled WGS sequence"/>
</dbReference>
<protein>
    <recommendedName>
        <fullName evidence="5">Reverse transcriptase domain-containing protein</fullName>
    </recommendedName>
</protein>
<sequence>MRSLNKTFSLSLQSPLLCNNFDIDTHPNNSCNQQSIKLMVWNVQGAGSTTFLTMLSDLLQSHKPRILVLVETHISGDTDSRVFKAIKFNGHVRVEAEGLSGGIWMFWHPELITVKLFALHPQHLTVEVSRSGTIPWIFSAIYASPNIRLREKLWDDLENIEATRTKPWILAGDFNETRFLNERNGNSPGMRRRCENFNCWIENNDLFELSYSGPPFTWSRGNSPETRKWARLDRALRNQQWRMMYDEASVRHLLHNQSDHCPLLINTNGFAPITRVSRPFRFQAAWMCHEKFTDFVWRNWNNDKPLVPFLSEFASSLQRWNRDVFRNIFSKKDKLMEQIEGIQNNPLVHSSLDLIQKEEALRKQLDNVLLQEELLWFQKSRMEYICDGDRNTRFFYLSTIMRRKRNRIESLQDNSDEWMFDPDQIKSHVMAYYKQLFTADAHLNLQDIPIGSFLPLQSDQLRLLDRNFIASEIYGALCQISPYKALGPDGFQALFFHSQWDAIHTSVTDFILQMLRGKDFSEGLNDTFLTLIPKTDNPQKITQFRPIGLCNVVYKIISKVIVNRIKPILPMLISPAQTSFVPKRQITDNVIIVQEILHSMRKKKKGANGVMALKLDLEKAYNRLSWNFIHHTLVDMRFPLSLINLIMKCISTVRLSVLWNGEPTQQFKPSRGI</sequence>
<dbReference type="CDD" id="cd01650">
    <property type="entry name" value="RT_nLTR_like"/>
    <property type="match status" value="1"/>
</dbReference>
<name>A0AAW1LLV6_SAPOF</name>
<dbReference type="InterPro" id="IPR005135">
    <property type="entry name" value="Endo/exonuclease/phosphatase"/>
</dbReference>
<evidence type="ECO:0000313" key="4">
    <source>
        <dbReference type="Proteomes" id="UP001443914"/>
    </source>
</evidence>
<dbReference type="Pfam" id="PF00078">
    <property type="entry name" value="RVT_1"/>
    <property type="match status" value="1"/>
</dbReference>
<dbReference type="Pfam" id="PF03372">
    <property type="entry name" value="Exo_endo_phos"/>
    <property type="match status" value="1"/>
</dbReference>
<accession>A0AAW1LLV6</accession>
<dbReference type="PANTHER" id="PTHR35218:SF9">
    <property type="entry name" value="ENDONUCLEASE_EXONUCLEASE_PHOSPHATASE DOMAIN-CONTAINING PROTEIN"/>
    <property type="match status" value="1"/>
</dbReference>
<dbReference type="InterPro" id="IPR036691">
    <property type="entry name" value="Endo/exonu/phosph_ase_sf"/>
</dbReference>
<dbReference type="GO" id="GO:0003824">
    <property type="term" value="F:catalytic activity"/>
    <property type="evidence" value="ECO:0007669"/>
    <property type="project" value="InterPro"/>
</dbReference>
<evidence type="ECO:0000259" key="1">
    <source>
        <dbReference type="Pfam" id="PF00078"/>
    </source>
</evidence>
<proteinExistence type="predicted"/>
<gene>
    <name evidence="3" type="ORF">RND81_04G210400</name>
</gene>
<dbReference type="SUPFAM" id="SSF56672">
    <property type="entry name" value="DNA/RNA polymerases"/>
    <property type="match status" value="1"/>
</dbReference>
<evidence type="ECO:0008006" key="5">
    <source>
        <dbReference type="Google" id="ProtNLM"/>
    </source>
</evidence>
<keyword evidence="4" id="KW-1185">Reference proteome</keyword>